<feature type="domain" description="Archaeal Type IV pilin N-terminal" evidence="2">
    <location>
        <begin position="15"/>
        <end position="93"/>
    </location>
</feature>
<evidence type="ECO:0000256" key="1">
    <source>
        <dbReference type="SAM" id="Phobius"/>
    </source>
</evidence>
<keyword evidence="1" id="KW-0472">Membrane</keyword>
<protein>
    <submittedName>
        <fullName evidence="3">Flagellin N-terminal-like domain-containing protein</fullName>
    </submittedName>
</protein>
<sequence length="169" mass="17761">MSDSRRRFESVAADRAVSNVVGVVLVVAIVVILAAVVGNLALGFGGSMGTPAPQFTVSTHYQADGAGNDADRPYLNITHTGGETVDGTKLFVVDSDGNDVAWVDVWTGSEEITADDHVHIDGHGSDGALNAACAGETYQLIYRPDQETSHIVQEVEIERQATGPAATYC</sequence>
<proteinExistence type="predicted"/>
<dbReference type="Pfam" id="PF07790">
    <property type="entry name" value="Pilin_N"/>
    <property type="match status" value="1"/>
</dbReference>
<keyword evidence="4" id="KW-1185">Reference proteome</keyword>
<keyword evidence="3" id="KW-0966">Cell projection</keyword>
<keyword evidence="1" id="KW-0812">Transmembrane</keyword>
<keyword evidence="3" id="KW-0282">Flagellum</keyword>
<accession>A0A1G7LU12</accession>
<evidence type="ECO:0000313" key="4">
    <source>
        <dbReference type="Proteomes" id="UP000199076"/>
    </source>
</evidence>
<dbReference type="EMBL" id="FNBK01000007">
    <property type="protein sequence ID" value="SDF52975.1"/>
    <property type="molecule type" value="Genomic_DNA"/>
</dbReference>
<evidence type="ECO:0000259" key="2">
    <source>
        <dbReference type="Pfam" id="PF07790"/>
    </source>
</evidence>
<dbReference type="InterPro" id="IPR012859">
    <property type="entry name" value="Pilin_N_archaeal"/>
</dbReference>
<name>A0A1G7LU12_9EURY</name>
<evidence type="ECO:0000313" key="3">
    <source>
        <dbReference type="EMBL" id="SDF52975.1"/>
    </source>
</evidence>
<dbReference type="AlphaFoldDB" id="A0A1G7LU12"/>
<keyword evidence="1" id="KW-1133">Transmembrane helix</keyword>
<reference evidence="4" key="1">
    <citation type="submission" date="2016-10" db="EMBL/GenBank/DDBJ databases">
        <authorList>
            <person name="Varghese N."/>
            <person name="Submissions S."/>
        </authorList>
    </citation>
    <scope>NUCLEOTIDE SEQUENCE [LARGE SCALE GENOMIC DNA]</scope>
    <source>
        <strain evidence="4">IBRC-M 10760</strain>
    </source>
</reference>
<dbReference type="NCBIfam" id="TIGR02537">
    <property type="entry name" value="arch_flag_Nterm"/>
    <property type="match status" value="1"/>
</dbReference>
<gene>
    <name evidence="3" type="ORF">SAMN05216218_10724</name>
</gene>
<feature type="transmembrane region" description="Helical" evidence="1">
    <location>
        <begin position="20"/>
        <end position="42"/>
    </location>
</feature>
<dbReference type="RefSeq" id="WP_092691485.1">
    <property type="nucleotide sequence ID" value="NZ_FNBK01000007.1"/>
</dbReference>
<dbReference type="Proteomes" id="UP000199076">
    <property type="component" value="Unassembled WGS sequence"/>
</dbReference>
<dbReference type="InterPro" id="IPR013373">
    <property type="entry name" value="Flagellin/pilin_N_arc"/>
</dbReference>
<organism evidence="3 4">
    <name type="scientific">Halorientalis regularis</name>
    <dbReference type="NCBI Taxonomy" id="660518"/>
    <lineage>
        <taxon>Archaea</taxon>
        <taxon>Methanobacteriati</taxon>
        <taxon>Methanobacteriota</taxon>
        <taxon>Stenosarchaea group</taxon>
        <taxon>Halobacteria</taxon>
        <taxon>Halobacteriales</taxon>
        <taxon>Haloarculaceae</taxon>
        <taxon>Halorientalis</taxon>
    </lineage>
</organism>
<dbReference type="OrthoDB" id="240763at2157"/>
<keyword evidence="3" id="KW-0969">Cilium</keyword>